<evidence type="ECO:0000313" key="2">
    <source>
        <dbReference type="EMBL" id="SCJ41616.1"/>
    </source>
</evidence>
<dbReference type="Pfam" id="PF07969">
    <property type="entry name" value="Amidohydro_3"/>
    <property type="match status" value="1"/>
</dbReference>
<protein>
    <submittedName>
        <fullName evidence="2">N-substituted formamide deformylase</fullName>
        <ecNumber evidence="2">3.5.1.91</ecNumber>
    </submittedName>
</protein>
<dbReference type="CDD" id="cd01300">
    <property type="entry name" value="YtcJ_like"/>
    <property type="match status" value="1"/>
</dbReference>
<dbReference type="SUPFAM" id="SSF51338">
    <property type="entry name" value="Composite domain of metallo-dependent hydrolases"/>
    <property type="match status" value="1"/>
</dbReference>
<dbReference type="InterPro" id="IPR013108">
    <property type="entry name" value="Amidohydro_3"/>
</dbReference>
<evidence type="ECO:0000259" key="1">
    <source>
        <dbReference type="Pfam" id="PF07969"/>
    </source>
</evidence>
<accession>A0A1C6G8N3</accession>
<dbReference type="PANTHER" id="PTHR22642">
    <property type="entry name" value="IMIDAZOLONEPROPIONASE"/>
    <property type="match status" value="1"/>
</dbReference>
<organism evidence="2">
    <name type="scientific">uncultured Anaerotruncus sp</name>
    <dbReference type="NCBI Taxonomy" id="905011"/>
    <lineage>
        <taxon>Bacteria</taxon>
        <taxon>Bacillati</taxon>
        <taxon>Bacillota</taxon>
        <taxon>Clostridia</taxon>
        <taxon>Eubacteriales</taxon>
        <taxon>Oscillospiraceae</taxon>
        <taxon>Anaerotruncus</taxon>
        <taxon>environmental samples</taxon>
    </lineage>
</organism>
<dbReference type="SUPFAM" id="SSF51556">
    <property type="entry name" value="Metallo-dependent hydrolases"/>
    <property type="match status" value="1"/>
</dbReference>
<dbReference type="Gene3D" id="3.10.310.70">
    <property type="match status" value="1"/>
</dbReference>
<proteinExistence type="predicted"/>
<name>A0A1C6G8N3_9FIRM</name>
<keyword evidence="2" id="KW-0378">Hydrolase</keyword>
<gene>
    <name evidence="2" type="primary">nfdA_1</name>
    <name evidence="2" type="ORF">SAMEA3545359_00269</name>
</gene>
<sequence length="532" mass="57558">MRENTTKTLYFGGPILTMEDPVPRQALLEQGGKILAVGSLEELTVLAGDCRQIDLQGHCLLPGFIDPHSHFTTLGTALTSCDLTGSASPGEIVDRLRRFLQQHPPADGGWVVGFGYDNNLLPGAAHPTRQLLDQVSYTVPVLISHASGHMGAANSAALAAMGLTAATPDPEGGLYGRTADGQLSGYMEERAFTAAGAAVPPPAADLLVGSLLRGQEIYLQNGITTAQDGMTGQKELALLRLLAERQQLKLDVVGYVDLANFPDLLAQTPAYSGGYRHHLRLGGYKIFLDGSPQGRTAWLSAPYLGGDGHYCGYPIHTDEQVRRLVQKSLDDGRQLLCHCNGDAASQQYIEAFQAVLGQKSCPTRPVMIHAQTVRDDQLAQMAPLGMIASFFTAHTYYWGDVHLKNLGPARAGHISPAVSAIENGVVYTFHQDTPVLPPDMIDTLWCAVNRTTRAGVVLGPDQKLSTYQALEGITKNAAYQYFEERQKGTLAPGKLADMVILSQDPLQLPGDELRRLQVLATCKEGRWVYQKH</sequence>
<reference evidence="2" key="1">
    <citation type="submission" date="2015-09" db="EMBL/GenBank/DDBJ databases">
        <authorList>
            <consortium name="Pathogen Informatics"/>
        </authorList>
    </citation>
    <scope>NUCLEOTIDE SEQUENCE</scope>
    <source>
        <strain evidence="2">2789STDY5834896</strain>
    </source>
</reference>
<dbReference type="EMBL" id="FMHG01000001">
    <property type="protein sequence ID" value="SCJ41616.1"/>
    <property type="molecule type" value="Genomic_DNA"/>
</dbReference>
<dbReference type="GO" id="GO:0016810">
    <property type="term" value="F:hydrolase activity, acting on carbon-nitrogen (but not peptide) bonds"/>
    <property type="evidence" value="ECO:0007669"/>
    <property type="project" value="InterPro"/>
</dbReference>
<dbReference type="AlphaFoldDB" id="A0A1C6G8N3"/>
<dbReference type="Gene3D" id="3.20.20.140">
    <property type="entry name" value="Metal-dependent hydrolases"/>
    <property type="match status" value="1"/>
</dbReference>
<dbReference type="InterPro" id="IPR011059">
    <property type="entry name" value="Metal-dep_hydrolase_composite"/>
</dbReference>
<dbReference type="InterPro" id="IPR033932">
    <property type="entry name" value="YtcJ-like"/>
</dbReference>
<dbReference type="EC" id="3.5.1.91" evidence="2"/>
<dbReference type="InterPro" id="IPR032466">
    <property type="entry name" value="Metal_Hydrolase"/>
</dbReference>
<dbReference type="PANTHER" id="PTHR22642:SF2">
    <property type="entry name" value="PROTEIN LONG AFTER FAR-RED 3"/>
    <property type="match status" value="1"/>
</dbReference>
<dbReference type="Gene3D" id="2.30.40.10">
    <property type="entry name" value="Urease, subunit C, domain 1"/>
    <property type="match status" value="1"/>
</dbReference>
<feature type="domain" description="Amidohydrolase 3" evidence="1">
    <location>
        <begin position="53"/>
        <end position="529"/>
    </location>
</feature>